<evidence type="ECO:0000256" key="5">
    <source>
        <dbReference type="ARBA" id="ARBA00023239"/>
    </source>
</evidence>
<evidence type="ECO:0000256" key="4">
    <source>
        <dbReference type="ARBA" id="ARBA00022898"/>
    </source>
</evidence>
<accession>R7YWV1</accession>
<comment type="similarity">
    <text evidence="2 7">Belongs to the group II decarboxylase family.</text>
</comment>
<dbReference type="Pfam" id="PF00282">
    <property type="entry name" value="Pyridoxal_deC"/>
    <property type="match status" value="2"/>
</dbReference>
<dbReference type="InterPro" id="IPR002129">
    <property type="entry name" value="PyrdxlP-dep_de-COase"/>
</dbReference>
<keyword evidence="9" id="KW-1185">Reference proteome</keyword>
<dbReference type="PANTHER" id="PTHR43321">
    <property type="entry name" value="GLUTAMATE DECARBOXYLASE"/>
    <property type="match status" value="1"/>
</dbReference>
<comment type="cofactor">
    <cofactor evidence="1 7">
        <name>pyridoxal 5'-phosphate</name>
        <dbReference type="ChEBI" id="CHEBI:597326"/>
    </cofactor>
</comment>
<evidence type="ECO:0000256" key="1">
    <source>
        <dbReference type="ARBA" id="ARBA00001933"/>
    </source>
</evidence>
<dbReference type="Proteomes" id="UP000016924">
    <property type="component" value="Unassembled WGS sequence"/>
</dbReference>
<dbReference type="EMBL" id="JH767580">
    <property type="protein sequence ID" value="EON66387.1"/>
    <property type="molecule type" value="Genomic_DNA"/>
</dbReference>
<dbReference type="STRING" id="1168221.R7YWV1"/>
<dbReference type="HOGENOM" id="CLU_1245272_0_0_1"/>
<evidence type="ECO:0000256" key="6">
    <source>
        <dbReference type="ARBA" id="ARBA00048868"/>
    </source>
</evidence>
<name>R7YWV1_CONA1</name>
<evidence type="ECO:0000256" key="2">
    <source>
        <dbReference type="ARBA" id="ARBA00009533"/>
    </source>
</evidence>
<protein>
    <recommendedName>
        <fullName evidence="3">glutamate decarboxylase</fullName>
        <ecNumber evidence="3">4.1.1.15</ecNumber>
    </recommendedName>
</protein>
<dbReference type="OrthoDB" id="5152799at2759"/>
<proteinExistence type="inferred from homology"/>
<dbReference type="InterPro" id="IPR015421">
    <property type="entry name" value="PyrdxlP-dep_Trfase_major"/>
</dbReference>
<dbReference type="GO" id="GO:0006538">
    <property type="term" value="P:L-glutamate catabolic process"/>
    <property type="evidence" value="ECO:0007669"/>
    <property type="project" value="TreeGrafter"/>
</dbReference>
<dbReference type="InterPro" id="IPR010107">
    <property type="entry name" value="Glutamate_decarboxylase"/>
</dbReference>
<dbReference type="SUPFAM" id="SSF53383">
    <property type="entry name" value="PLP-dependent transferases"/>
    <property type="match status" value="1"/>
</dbReference>
<dbReference type="PANTHER" id="PTHR43321:SF3">
    <property type="entry name" value="GLUTAMATE DECARBOXYLASE"/>
    <property type="match status" value="1"/>
</dbReference>
<dbReference type="AlphaFoldDB" id="R7YWV1"/>
<dbReference type="GO" id="GO:0005829">
    <property type="term" value="C:cytosol"/>
    <property type="evidence" value="ECO:0007669"/>
    <property type="project" value="TreeGrafter"/>
</dbReference>
<dbReference type="eggNOG" id="KOG1383">
    <property type="taxonomic scope" value="Eukaryota"/>
</dbReference>
<dbReference type="RefSeq" id="XP_007781704.1">
    <property type="nucleotide sequence ID" value="XM_007783514.1"/>
</dbReference>
<evidence type="ECO:0000256" key="7">
    <source>
        <dbReference type="RuleBase" id="RU000382"/>
    </source>
</evidence>
<dbReference type="EC" id="4.1.1.15" evidence="3"/>
<organism evidence="8 9">
    <name type="scientific">Coniosporium apollinis (strain CBS 100218)</name>
    <name type="common">Rock-inhabiting black yeast</name>
    <dbReference type="NCBI Taxonomy" id="1168221"/>
    <lineage>
        <taxon>Eukaryota</taxon>
        <taxon>Fungi</taxon>
        <taxon>Dikarya</taxon>
        <taxon>Ascomycota</taxon>
        <taxon>Pezizomycotina</taxon>
        <taxon>Dothideomycetes</taxon>
        <taxon>Dothideomycetes incertae sedis</taxon>
        <taxon>Coniosporium</taxon>
    </lineage>
</organism>
<dbReference type="GO" id="GO:0004351">
    <property type="term" value="F:glutamate decarboxylase activity"/>
    <property type="evidence" value="ECO:0007669"/>
    <property type="project" value="UniProtKB-EC"/>
</dbReference>
<sequence length="222" mass="25095">MAPQQTRFVSTYTKKEAEQLMIENLAKNMSDADEYSAMMDMHARCVSILEHLWGVQKGEKAMGTATTGFSEAIRLGGLAMERRWQEKRRAEGEDTGKPNIIMDAKARVALEKLDPELVREDTDENTIGMFAILGSTHTGHYEPVEEIYRLLDEYDRKTNIDIPIHVDAASGRFIAPFTHAKVGGPKWNFERVLAWCFLEHEGTVLDSAFDASIEKTLMQPPM</sequence>
<gene>
    <name evidence="8" type="ORF">W97_05484</name>
</gene>
<dbReference type="GO" id="GO:0030170">
    <property type="term" value="F:pyridoxal phosphate binding"/>
    <property type="evidence" value="ECO:0007669"/>
    <property type="project" value="InterPro"/>
</dbReference>
<dbReference type="InterPro" id="IPR015424">
    <property type="entry name" value="PyrdxlP-dep_Trfase"/>
</dbReference>
<reference evidence="9" key="1">
    <citation type="submission" date="2012-06" db="EMBL/GenBank/DDBJ databases">
        <title>The genome sequence of Coniosporium apollinis CBS 100218.</title>
        <authorList>
            <consortium name="The Broad Institute Genome Sequencing Platform"/>
            <person name="Cuomo C."/>
            <person name="Gorbushina A."/>
            <person name="Noack S."/>
            <person name="Walker B."/>
            <person name="Young S.K."/>
            <person name="Zeng Q."/>
            <person name="Gargeya S."/>
            <person name="Fitzgerald M."/>
            <person name="Haas B."/>
            <person name="Abouelleil A."/>
            <person name="Alvarado L."/>
            <person name="Arachchi H.M."/>
            <person name="Berlin A.M."/>
            <person name="Chapman S.B."/>
            <person name="Goldberg J."/>
            <person name="Griggs A."/>
            <person name="Gujja S."/>
            <person name="Hansen M."/>
            <person name="Howarth C."/>
            <person name="Imamovic A."/>
            <person name="Larimer J."/>
            <person name="McCowan C."/>
            <person name="Montmayeur A."/>
            <person name="Murphy C."/>
            <person name="Neiman D."/>
            <person name="Pearson M."/>
            <person name="Priest M."/>
            <person name="Roberts A."/>
            <person name="Saif S."/>
            <person name="Shea T."/>
            <person name="Sisk P."/>
            <person name="Sykes S."/>
            <person name="Wortman J."/>
            <person name="Nusbaum C."/>
            <person name="Birren B."/>
        </authorList>
    </citation>
    <scope>NUCLEOTIDE SEQUENCE [LARGE SCALE GENOMIC DNA]</scope>
    <source>
        <strain evidence="9">CBS 100218</strain>
    </source>
</reference>
<dbReference type="Gene3D" id="3.40.640.10">
    <property type="entry name" value="Type I PLP-dependent aspartate aminotransferase-like (Major domain)"/>
    <property type="match status" value="1"/>
</dbReference>
<evidence type="ECO:0000256" key="3">
    <source>
        <dbReference type="ARBA" id="ARBA00012421"/>
    </source>
</evidence>
<keyword evidence="4 7" id="KW-0663">Pyridoxal phosphate</keyword>
<comment type="catalytic activity">
    <reaction evidence="6">
        <text>L-glutamate + H(+) = 4-aminobutanoate + CO2</text>
        <dbReference type="Rhea" id="RHEA:17785"/>
        <dbReference type="ChEBI" id="CHEBI:15378"/>
        <dbReference type="ChEBI" id="CHEBI:16526"/>
        <dbReference type="ChEBI" id="CHEBI:29985"/>
        <dbReference type="ChEBI" id="CHEBI:59888"/>
        <dbReference type="EC" id="4.1.1.15"/>
    </reaction>
</comment>
<evidence type="ECO:0000313" key="8">
    <source>
        <dbReference type="EMBL" id="EON66387.1"/>
    </source>
</evidence>
<keyword evidence="5 7" id="KW-0456">Lyase</keyword>
<evidence type="ECO:0000313" key="9">
    <source>
        <dbReference type="Proteomes" id="UP000016924"/>
    </source>
</evidence>
<dbReference type="GeneID" id="19902795"/>